<dbReference type="Proteomes" id="UP001432322">
    <property type="component" value="Unassembled WGS sequence"/>
</dbReference>
<feature type="non-terminal residue" evidence="10">
    <location>
        <position position="1"/>
    </location>
</feature>
<dbReference type="Pfam" id="PF00654">
    <property type="entry name" value="Voltage_CLC"/>
    <property type="match status" value="1"/>
</dbReference>
<feature type="transmembrane region" description="Helical" evidence="9">
    <location>
        <begin position="269"/>
        <end position="289"/>
    </location>
</feature>
<feature type="transmembrane region" description="Helical" evidence="9">
    <location>
        <begin position="160"/>
        <end position="178"/>
    </location>
</feature>
<evidence type="ECO:0000256" key="2">
    <source>
        <dbReference type="ARBA" id="ARBA00022448"/>
    </source>
</evidence>
<dbReference type="AlphaFoldDB" id="A0AAV5VU36"/>
<dbReference type="PRINTS" id="PR00762">
    <property type="entry name" value="CLCHANNEL"/>
</dbReference>
<keyword evidence="11" id="KW-1185">Reference proteome</keyword>
<accession>A0AAV5VU36</accession>
<keyword evidence="6" id="KW-0406">Ion transport</keyword>
<evidence type="ECO:0008006" key="12">
    <source>
        <dbReference type="Google" id="ProtNLM"/>
    </source>
</evidence>
<evidence type="ECO:0000256" key="4">
    <source>
        <dbReference type="ARBA" id="ARBA00022737"/>
    </source>
</evidence>
<evidence type="ECO:0000256" key="1">
    <source>
        <dbReference type="ARBA" id="ARBA00004141"/>
    </source>
</evidence>
<dbReference type="InterPro" id="IPR014743">
    <property type="entry name" value="Cl-channel_core"/>
</dbReference>
<feature type="non-terminal residue" evidence="10">
    <location>
        <position position="459"/>
    </location>
</feature>
<sequence>GSGFPEMKCILRGTMMKEYLTVRTMIGKFIGLALAMSSGIPNGREGPLVHVFSAFAMQLSKVAAFTDIYRNDSRCSEMLAAGAAVGVVATFSAPVGGVLLSIELTSVLFAVRYKWKGSHTPTTACLSWRLQSLIEAGELDIQPQYQTRFPPGKAFSAQELPLFALLGMIVGLFSVGVIKVHRFWVLFMRRNWFFKKVFQANFFIYPLFASFIFGSITYPESLGQFMAGKVDHSFIGDLTVSRACKTKTLWAHVISHSITDNYTGLNHDVSIFVSLPVFIVVYFFLSILCTTMPVPSGVILSALGIGAATGRLMGEVFSIFNNGFVWTGAVHQAIYPGVYAVVGSAAMVGSVTHTISTAVIMFEMTGQLLALLPVLIGVIVANAVHSYFEISIIDSMIQLRKLPYLPDISIGCSMFHSITVRQFMIQPVYSVVRKATTYRQAQKLLACSPKISIFPIVDS</sequence>
<dbReference type="Gene3D" id="3.10.580.10">
    <property type="entry name" value="CBS-domain"/>
    <property type="match status" value="1"/>
</dbReference>
<reference evidence="10" key="1">
    <citation type="submission" date="2023-10" db="EMBL/GenBank/DDBJ databases">
        <title>Genome assembly of Pristionchus species.</title>
        <authorList>
            <person name="Yoshida K."/>
            <person name="Sommer R.J."/>
        </authorList>
    </citation>
    <scope>NUCLEOTIDE SEQUENCE</scope>
    <source>
        <strain evidence="10">RS5133</strain>
    </source>
</reference>
<evidence type="ECO:0000256" key="7">
    <source>
        <dbReference type="ARBA" id="ARBA00023136"/>
    </source>
</evidence>
<evidence type="ECO:0000256" key="8">
    <source>
        <dbReference type="ARBA" id="ARBA00023214"/>
    </source>
</evidence>
<keyword evidence="2" id="KW-0813">Transport</keyword>
<feature type="transmembrane region" description="Helical" evidence="9">
    <location>
        <begin position="20"/>
        <end position="41"/>
    </location>
</feature>
<protein>
    <recommendedName>
        <fullName evidence="12">Chloride channel protein</fullName>
    </recommendedName>
</protein>
<feature type="transmembrane region" description="Helical" evidence="9">
    <location>
        <begin position="333"/>
        <end position="356"/>
    </location>
</feature>
<feature type="transmembrane region" description="Helical" evidence="9">
    <location>
        <begin position="368"/>
        <end position="388"/>
    </location>
</feature>
<proteinExistence type="predicted"/>
<dbReference type="InterPro" id="IPR046342">
    <property type="entry name" value="CBS_dom_sf"/>
</dbReference>
<dbReference type="SUPFAM" id="SSF81340">
    <property type="entry name" value="Clc chloride channel"/>
    <property type="match status" value="1"/>
</dbReference>
<dbReference type="Gene3D" id="1.10.3080.10">
    <property type="entry name" value="Clc chloride channel"/>
    <property type="match status" value="1"/>
</dbReference>
<organism evidence="10 11">
    <name type="scientific">Pristionchus fissidentatus</name>
    <dbReference type="NCBI Taxonomy" id="1538716"/>
    <lineage>
        <taxon>Eukaryota</taxon>
        <taxon>Metazoa</taxon>
        <taxon>Ecdysozoa</taxon>
        <taxon>Nematoda</taxon>
        <taxon>Chromadorea</taxon>
        <taxon>Rhabditida</taxon>
        <taxon>Rhabditina</taxon>
        <taxon>Diplogasteromorpha</taxon>
        <taxon>Diplogasteroidea</taxon>
        <taxon>Neodiplogasteridae</taxon>
        <taxon>Pristionchus</taxon>
    </lineage>
</organism>
<comment type="caution">
    <text evidence="10">The sequence shown here is derived from an EMBL/GenBank/DDBJ whole genome shotgun (WGS) entry which is preliminary data.</text>
</comment>
<dbReference type="InterPro" id="IPR050970">
    <property type="entry name" value="Cl_channel_volt-gated"/>
</dbReference>
<keyword evidence="7 9" id="KW-0472">Membrane</keyword>
<name>A0AAV5VU36_9BILA</name>
<evidence type="ECO:0000313" key="10">
    <source>
        <dbReference type="EMBL" id="GMT21507.1"/>
    </source>
</evidence>
<gene>
    <name evidence="10" type="ORF">PFISCL1PPCAC_12804</name>
</gene>
<evidence type="ECO:0000256" key="9">
    <source>
        <dbReference type="SAM" id="Phobius"/>
    </source>
</evidence>
<keyword evidence="4" id="KW-0677">Repeat</keyword>
<dbReference type="PANTHER" id="PTHR45720">
    <property type="entry name" value="CHLORIDE CHANNEL PROTEIN 2"/>
    <property type="match status" value="1"/>
</dbReference>
<dbReference type="EMBL" id="BTSY01000004">
    <property type="protein sequence ID" value="GMT21507.1"/>
    <property type="molecule type" value="Genomic_DNA"/>
</dbReference>
<comment type="subcellular location">
    <subcellularLocation>
        <location evidence="1">Membrane</location>
        <topology evidence="1">Multi-pass membrane protein</topology>
    </subcellularLocation>
</comment>
<dbReference type="GO" id="GO:0005247">
    <property type="term" value="F:voltage-gated chloride channel activity"/>
    <property type="evidence" value="ECO:0007669"/>
    <property type="project" value="TreeGrafter"/>
</dbReference>
<keyword evidence="8" id="KW-0868">Chloride</keyword>
<feature type="transmembrane region" description="Helical" evidence="9">
    <location>
        <begin position="198"/>
        <end position="218"/>
    </location>
</feature>
<evidence type="ECO:0000256" key="3">
    <source>
        <dbReference type="ARBA" id="ARBA00022692"/>
    </source>
</evidence>
<evidence type="ECO:0000313" key="11">
    <source>
        <dbReference type="Proteomes" id="UP001432322"/>
    </source>
</evidence>
<dbReference type="PANTHER" id="PTHR45720:SF10">
    <property type="entry name" value="CHLORIDE CHANNEL PROTEIN 2"/>
    <property type="match status" value="1"/>
</dbReference>
<feature type="transmembrane region" description="Helical" evidence="9">
    <location>
        <begin position="47"/>
        <end position="66"/>
    </location>
</feature>
<dbReference type="GO" id="GO:0005886">
    <property type="term" value="C:plasma membrane"/>
    <property type="evidence" value="ECO:0007669"/>
    <property type="project" value="TreeGrafter"/>
</dbReference>
<feature type="transmembrane region" description="Helical" evidence="9">
    <location>
        <begin position="296"/>
        <end position="313"/>
    </location>
</feature>
<evidence type="ECO:0000256" key="5">
    <source>
        <dbReference type="ARBA" id="ARBA00022989"/>
    </source>
</evidence>
<keyword evidence="3 9" id="KW-0812">Transmembrane</keyword>
<feature type="transmembrane region" description="Helical" evidence="9">
    <location>
        <begin position="78"/>
        <end position="102"/>
    </location>
</feature>
<keyword evidence="5 9" id="KW-1133">Transmembrane helix</keyword>
<evidence type="ECO:0000256" key="6">
    <source>
        <dbReference type="ARBA" id="ARBA00023065"/>
    </source>
</evidence>
<dbReference type="InterPro" id="IPR001807">
    <property type="entry name" value="ClC"/>
</dbReference>